<reference evidence="1 2" key="1">
    <citation type="submission" date="2020-02" db="EMBL/GenBank/DDBJ databases">
        <authorList>
            <person name="Ferguson B K."/>
        </authorList>
    </citation>
    <scope>NUCLEOTIDE SEQUENCE [LARGE SCALE GENOMIC DNA]</scope>
</reference>
<gene>
    <name evidence="1" type="ORF">NTEN_LOCUS7450</name>
</gene>
<evidence type="ECO:0000313" key="2">
    <source>
        <dbReference type="Proteomes" id="UP000479000"/>
    </source>
</evidence>
<dbReference type="Proteomes" id="UP000479000">
    <property type="component" value="Unassembled WGS sequence"/>
</dbReference>
<evidence type="ECO:0000313" key="1">
    <source>
        <dbReference type="EMBL" id="CAB0001663.1"/>
    </source>
</evidence>
<keyword evidence="2" id="KW-1185">Reference proteome</keyword>
<protein>
    <submittedName>
        <fullName evidence="1">Uncharacterized protein</fullName>
    </submittedName>
</protein>
<sequence length="136" mass="16106">MRRCFSRLNLFLINRRFVCYSLRPSCSSEQFERRGTLHCRRYHLPTLAAGILLQTAGAEPSETYYLSQLSCYTMFSILREYQIMKVGRENVKDIIDLHLVNSPPLLLIQFTSRLTYRPAEERRQVEKRYIEAQLPL</sequence>
<dbReference type="AlphaFoldDB" id="A0A6H5GEV0"/>
<dbReference type="EMBL" id="CADCXU010011260">
    <property type="protein sequence ID" value="CAB0001663.1"/>
    <property type="molecule type" value="Genomic_DNA"/>
</dbReference>
<accession>A0A6H5GEV0</accession>
<organism evidence="1 2">
    <name type="scientific">Nesidiocoris tenuis</name>
    <dbReference type="NCBI Taxonomy" id="355587"/>
    <lineage>
        <taxon>Eukaryota</taxon>
        <taxon>Metazoa</taxon>
        <taxon>Ecdysozoa</taxon>
        <taxon>Arthropoda</taxon>
        <taxon>Hexapoda</taxon>
        <taxon>Insecta</taxon>
        <taxon>Pterygota</taxon>
        <taxon>Neoptera</taxon>
        <taxon>Paraneoptera</taxon>
        <taxon>Hemiptera</taxon>
        <taxon>Heteroptera</taxon>
        <taxon>Panheteroptera</taxon>
        <taxon>Cimicomorpha</taxon>
        <taxon>Miridae</taxon>
        <taxon>Dicyphina</taxon>
        <taxon>Nesidiocoris</taxon>
    </lineage>
</organism>
<feature type="non-terminal residue" evidence="1">
    <location>
        <position position="136"/>
    </location>
</feature>
<proteinExistence type="predicted"/>
<name>A0A6H5GEV0_9HEMI</name>